<keyword evidence="1" id="KW-0134">Cell wall</keyword>
<dbReference type="InterPro" id="IPR019931">
    <property type="entry name" value="LPXTG_anchor"/>
</dbReference>
<feature type="compositionally biased region" description="Polar residues" evidence="5">
    <location>
        <begin position="854"/>
        <end position="871"/>
    </location>
</feature>
<keyword evidence="2" id="KW-0964">Secreted</keyword>
<dbReference type="InterPro" id="IPR059115">
    <property type="entry name" value="Rib"/>
</dbReference>
<feature type="region of interest" description="Disordered" evidence="5">
    <location>
        <begin position="854"/>
        <end position="902"/>
    </location>
</feature>
<dbReference type="NCBIfam" id="TIGR02331">
    <property type="entry name" value="rib_alpha"/>
    <property type="match status" value="1"/>
</dbReference>
<feature type="domain" description="G5" evidence="7">
    <location>
        <begin position="698"/>
        <end position="779"/>
    </location>
</feature>
<dbReference type="EMBL" id="QGHS01000001">
    <property type="protein sequence ID" value="PWT49638.1"/>
    <property type="molecule type" value="Genomic_DNA"/>
</dbReference>
<dbReference type="PROSITE" id="PS50847">
    <property type="entry name" value="GRAM_POS_ANCHORING"/>
    <property type="match status" value="1"/>
</dbReference>
<reference evidence="8 9" key="1">
    <citation type="journal article" date="2018" name="Front. Microbiol.">
        <title>Comparative Genomics of the Herbivore Gut Symbiont Lactobacillus reuteri Reveals Genetic Diversity and Lifestyle Adaptation.</title>
        <authorList>
            <person name="Zhao J."/>
        </authorList>
    </citation>
    <scope>NUCLEOTIDE SEQUENCE [LARGE SCALE GENOMIC DNA]</scope>
    <source>
        <strain evidence="8 9">LR12</strain>
    </source>
</reference>
<dbReference type="InterPro" id="IPR044055">
    <property type="entry name" value="RibLong"/>
</dbReference>
<protein>
    <recommendedName>
        <fullName evidence="10">YSIRK-type signal peptide-containing protein</fullName>
    </recommendedName>
</protein>
<feature type="domain" description="Gram-positive cocci surface proteins LPxTG" evidence="6">
    <location>
        <begin position="975"/>
        <end position="1012"/>
    </location>
</feature>
<feature type="region of interest" description="Disordered" evidence="5">
    <location>
        <begin position="805"/>
        <end position="837"/>
    </location>
</feature>
<name>A0A317GIT9_LIMRT</name>
<keyword evidence="3" id="KW-0732">Signal</keyword>
<dbReference type="Gene3D" id="2.20.230.10">
    <property type="entry name" value="Resuscitation-promoting factor rpfb"/>
    <property type="match status" value="2"/>
</dbReference>
<dbReference type="InterPro" id="IPR012706">
    <property type="entry name" value="Rib_alpha_Esp_rpt"/>
</dbReference>
<evidence type="ECO:0000256" key="1">
    <source>
        <dbReference type="ARBA" id="ARBA00022512"/>
    </source>
</evidence>
<evidence type="ECO:0000256" key="2">
    <source>
        <dbReference type="ARBA" id="ARBA00022525"/>
    </source>
</evidence>
<feature type="domain" description="G5" evidence="7">
    <location>
        <begin position="772"/>
        <end position="850"/>
    </location>
</feature>
<feature type="region of interest" description="Disordered" evidence="5">
    <location>
        <begin position="62"/>
        <end position="115"/>
    </location>
</feature>
<evidence type="ECO:0000313" key="8">
    <source>
        <dbReference type="EMBL" id="PWT49638.1"/>
    </source>
</evidence>
<dbReference type="NCBIfam" id="TIGR01168">
    <property type="entry name" value="YSIRK_signal"/>
    <property type="match status" value="1"/>
</dbReference>
<feature type="compositionally biased region" description="Low complexity" evidence="5">
    <location>
        <begin position="814"/>
        <end position="837"/>
    </location>
</feature>
<dbReference type="SMART" id="SM01208">
    <property type="entry name" value="G5"/>
    <property type="match status" value="2"/>
</dbReference>
<keyword evidence="4" id="KW-0572">Peptidoglycan-anchor</keyword>
<evidence type="ECO:0000256" key="5">
    <source>
        <dbReference type="SAM" id="MobiDB-lite"/>
    </source>
</evidence>
<gene>
    <name evidence="8" type="ORF">DKZ23_00015</name>
</gene>
<dbReference type="InterPro" id="IPR005877">
    <property type="entry name" value="YSIRK_signal_dom"/>
</dbReference>
<dbReference type="PROSITE" id="PS51109">
    <property type="entry name" value="G5"/>
    <property type="match status" value="2"/>
</dbReference>
<dbReference type="Pfam" id="PF00746">
    <property type="entry name" value="Gram_pos_anchor"/>
    <property type="match status" value="1"/>
</dbReference>
<dbReference type="Pfam" id="PF07501">
    <property type="entry name" value="G5"/>
    <property type="match status" value="2"/>
</dbReference>
<dbReference type="NCBIfam" id="TIGR01167">
    <property type="entry name" value="LPXTG_anchor"/>
    <property type="match status" value="1"/>
</dbReference>
<dbReference type="Proteomes" id="UP000245866">
    <property type="component" value="Unassembled WGS sequence"/>
</dbReference>
<dbReference type="Pfam" id="PF18957">
    <property type="entry name" value="RibLong"/>
    <property type="match status" value="1"/>
</dbReference>
<organism evidence="8 9">
    <name type="scientific">Limosilactobacillus reuteri</name>
    <name type="common">Lactobacillus reuteri</name>
    <dbReference type="NCBI Taxonomy" id="1598"/>
    <lineage>
        <taxon>Bacteria</taxon>
        <taxon>Bacillati</taxon>
        <taxon>Bacillota</taxon>
        <taxon>Bacilli</taxon>
        <taxon>Lactobacillales</taxon>
        <taxon>Lactobacillaceae</taxon>
        <taxon>Limosilactobacillus</taxon>
    </lineage>
</organism>
<evidence type="ECO:0000259" key="7">
    <source>
        <dbReference type="PROSITE" id="PS51109"/>
    </source>
</evidence>
<proteinExistence type="predicted"/>
<evidence type="ECO:0000256" key="3">
    <source>
        <dbReference type="ARBA" id="ARBA00022729"/>
    </source>
</evidence>
<comment type="caution">
    <text evidence="8">The sequence shown here is derived from an EMBL/GenBank/DDBJ whole genome shotgun (WGS) entry which is preliminary data.</text>
</comment>
<feature type="compositionally biased region" description="Polar residues" evidence="5">
    <location>
        <begin position="884"/>
        <end position="902"/>
    </location>
</feature>
<dbReference type="Pfam" id="PF08428">
    <property type="entry name" value="Rib"/>
    <property type="match status" value="1"/>
</dbReference>
<feature type="region of interest" description="Disordered" evidence="5">
    <location>
        <begin position="929"/>
        <end position="953"/>
    </location>
</feature>
<dbReference type="NCBIfam" id="NF038186">
    <property type="entry name" value="YPDG_rpt"/>
    <property type="match status" value="1"/>
</dbReference>
<evidence type="ECO:0008006" key="10">
    <source>
        <dbReference type="Google" id="ProtNLM"/>
    </source>
</evidence>
<evidence type="ECO:0000259" key="6">
    <source>
        <dbReference type="PROSITE" id="PS50847"/>
    </source>
</evidence>
<evidence type="ECO:0000256" key="4">
    <source>
        <dbReference type="ARBA" id="ARBA00023088"/>
    </source>
</evidence>
<evidence type="ECO:0000313" key="9">
    <source>
        <dbReference type="Proteomes" id="UP000245866"/>
    </source>
</evidence>
<sequence>MDMLSRKNTQEYAKKMERHHFSFAIRKLNIGVASVLLGFGFGLYANQGTVAHADTTPATTVTTTAQTTSAGSSASATATSSATPTSSAAVAPTTAATSTSATSEAPASTASATTAPTSVAAATSTGSSAASTVSATPASATTNKAKVPVTKLAATTTNNAAASATQQVISTTIFTQPVWSYSTSTGKNNILQDIYSTDGIYGTTVRATNNSDSTKRVRIIVLLPNYNQLGNGSKYTIAKVGLDTDLNPANTLTMTGLTNESVTFSAHAGEYLSYDQYAAKYSWDDLLAVYYQGDLAAGATATAYIATKVVNLSDMQAQWTTVNSGKATQEQAEQVFGNGTLTYSVLGYYYNGSSLVEFATPLPNHIYLSEKLFSLAQKIGTTPAAEILTYDGNKIKYIPAPKAIQNVMPAITRYDLAIYYPDGTKAWALGDALWYGGYYTIDTLSIFNAIKDMGYSVNVNPNGQSIWPVYTYLSYPNENVIVEYPDIKDENGDSAAGQPLYVEVQQVFDTTDKTITTKDDWVPADDLASATLKLKDQLSDSYTNTENLAEDGNYTYTVTNNATGVEVLSGKGTDAATKLAAGTYTVKYFYTFSNGSAVTKTATLTVLPNTATYSPKYVKAGDSVTSDVTVTNTETNQTGVPTGTTFALGDGAPTWASVAGSTGTVTATPGSDVAAGNYKIPVTVTYPDGTTSTVTAEINVVSAPDKVTTSPIVYSTTYEADPTATAGTKTVKTAGVDGLATTTITYTVNPETGAVTANTPTTVTTTEPTNAVVSVGTKSTSTTTVIPYQTVEQNDPSLLKGQTQVATAGKDGSTTTTTTYTVNEDGTVTPHTTTTTTAPTNEVVNVGTATYADLNTPTGQDVTTKQGQTPSAADGIANKGNLPDGTTYTWKSNPDVSKPGTTTGTIVVTYPDGSMDEVTVTINVTATGTATTTDQGGSSTTGTKTTPANPTASSATIEKTANVTKAPAKTADTTLPQTGAADENGNALMGLALAGVTGLFGVLGLRKKKEDD</sequence>
<accession>A0A317GIT9</accession>
<dbReference type="Pfam" id="PF04650">
    <property type="entry name" value="YSIRK_signal"/>
    <property type="match status" value="1"/>
</dbReference>
<dbReference type="InterPro" id="IPR011098">
    <property type="entry name" value="G5_dom"/>
</dbReference>
<dbReference type="AlphaFoldDB" id="A0A317GIT9"/>